<evidence type="ECO:0000313" key="3">
    <source>
        <dbReference type="EMBL" id="KPI99981.1"/>
    </source>
</evidence>
<dbReference type="Proteomes" id="UP000053268">
    <property type="component" value="Unassembled WGS sequence"/>
</dbReference>
<evidence type="ECO:0000256" key="2">
    <source>
        <dbReference type="SAM" id="SignalP"/>
    </source>
</evidence>
<keyword evidence="2" id="KW-0732">Signal</keyword>
<feature type="region of interest" description="Disordered" evidence="1">
    <location>
        <begin position="183"/>
        <end position="209"/>
    </location>
</feature>
<keyword evidence="4" id="KW-1185">Reference proteome</keyword>
<dbReference type="AlphaFoldDB" id="A0A194Q366"/>
<reference evidence="3 4" key="1">
    <citation type="journal article" date="2015" name="Nat. Commun.">
        <title>Outbred genome sequencing and CRISPR/Cas9 gene editing in butterflies.</title>
        <authorList>
            <person name="Li X."/>
            <person name="Fan D."/>
            <person name="Zhang W."/>
            <person name="Liu G."/>
            <person name="Zhang L."/>
            <person name="Zhao L."/>
            <person name="Fang X."/>
            <person name="Chen L."/>
            <person name="Dong Y."/>
            <person name="Chen Y."/>
            <person name="Ding Y."/>
            <person name="Zhao R."/>
            <person name="Feng M."/>
            <person name="Zhu Y."/>
            <person name="Feng Y."/>
            <person name="Jiang X."/>
            <person name="Zhu D."/>
            <person name="Xiang H."/>
            <person name="Feng X."/>
            <person name="Li S."/>
            <person name="Wang J."/>
            <person name="Zhang G."/>
            <person name="Kronforst M.R."/>
            <person name="Wang W."/>
        </authorList>
    </citation>
    <scope>NUCLEOTIDE SEQUENCE [LARGE SCALE GENOMIC DNA]</scope>
    <source>
        <strain evidence="3">Ya'a_city_454_Px</strain>
        <tissue evidence="3">Whole body</tissue>
    </source>
</reference>
<organism evidence="3 4">
    <name type="scientific">Papilio xuthus</name>
    <name type="common">Asian swallowtail butterfly</name>
    <dbReference type="NCBI Taxonomy" id="66420"/>
    <lineage>
        <taxon>Eukaryota</taxon>
        <taxon>Metazoa</taxon>
        <taxon>Ecdysozoa</taxon>
        <taxon>Arthropoda</taxon>
        <taxon>Hexapoda</taxon>
        <taxon>Insecta</taxon>
        <taxon>Pterygota</taxon>
        <taxon>Neoptera</taxon>
        <taxon>Endopterygota</taxon>
        <taxon>Lepidoptera</taxon>
        <taxon>Glossata</taxon>
        <taxon>Ditrysia</taxon>
        <taxon>Papilionoidea</taxon>
        <taxon>Papilionidae</taxon>
        <taxon>Papilioninae</taxon>
        <taxon>Papilio</taxon>
    </lineage>
</organism>
<feature type="signal peptide" evidence="2">
    <location>
        <begin position="1"/>
        <end position="22"/>
    </location>
</feature>
<dbReference type="EMBL" id="KQ459551">
    <property type="protein sequence ID" value="KPI99981.1"/>
    <property type="molecule type" value="Genomic_DNA"/>
</dbReference>
<name>A0A194Q366_PAPXU</name>
<feature type="chain" id="PRO_5008263988" evidence="2">
    <location>
        <begin position="23"/>
        <end position="229"/>
    </location>
</feature>
<sequence>MQKNGALLTVACVLLLFAFNCTFPLQRVTSTPKKHLYANQSIKCRNVLDNVDLPDKDKTLADDLEELISKFKKNTNHKEKSRLGFRRLASKNFLNEDDLRHYEQLVIMKKYPFLDIKELEMKFSPSNKDRRDNENFRSRVNMVPEPSICEPGDDLINVEISNRGLSGFAIPTQLVKHISTTEKKLMSTPETPKLKSENSHKFSKKSTEKNILKKLKDDVNQFLDKKKKN</sequence>
<protein>
    <submittedName>
        <fullName evidence="3">Uncharacterized protein</fullName>
    </submittedName>
</protein>
<gene>
    <name evidence="3" type="ORF">RR46_03351</name>
</gene>
<evidence type="ECO:0000256" key="1">
    <source>
        <dbReference type="SAM" id="MobiDB-lite"/>
    </source>
</evidence>
<proteinExistence type="predicted"/>
<evidence type="ECO:0000313" key="4">
    <source>
        <dbReference type="Proteomes" id="UP000053268"/>
    </source>
</evidence>
<feature type="compositionally biased region" description="Basic and acidic residues" evidence="1">
    <location>
        <begin position="192"/>
        <end position="209"/>
    </location>
</feature>
<accession>A0A194Q366</accession>